<evidence type="ECO:0000259" key="1">
    <source>
        <dbReference type="Pfam" id="PF24420"/>
    </source>
</evidence>
<dbReference type="AlphaFoldDB" id="A0ABD6DF59"/>
<dbReference type="EMBL" id="JBHUDM010000009">
    <property type="protein sequence ID" value="MFD1643793.1"/>
    <property type="molecule type" value="Genomic_DNA"/>
</dbReference>
<sequence>MIGTTLSDIRRHIESLASPQGSYYLVCGRTGDQPVPADGLAFDCRPTARAAATATEQYRTALRRYDPQLPCHDVIVCQRSAAVRSPEDPECRLSAEGSTVDFCHTVAGVVFETIADSSHANPQGAIMDRYLALAETIAHPDELCLRLIEAIATELDARLTPAEQADVLRAAADRLSVPTPPSTTPTARADPLDAALESLQSASMLGAYTVDCQSVRCASTRWELTLKDYPLGSDDHVVTLPLVVECFRRLSAVDLRIYGVERTATTPPSWRLTLTATADGSGGPLSVVDAGAS</sequence>
<dbReference type="Pfam" id="PF24420">
    <property type="entry name" value="DUF7551"/>
    <property type="match status" value="1"/>
</dbReference>
<evidence type="ECO:0000313" key="3">
    <source>
        <dbReference type="EMBL" id="MFD1643793.1"/>
    </source>
</evidence>
<name>A0ABD6DF59_9EURY</name>
<reference evidence="3 4" key="1">
    <citation type="journal article" date="2019" name="Int. J. Syst. Evol. Microbiol.">
        <title>The Global Catalogue of Microorganisms (GCM) 10K type strain sequencing project: providing services to taxonomists for standard genome sequencing and annotation.</title>
        <authorList>
            <consortium name="The Broad Institute Genomics Platform"/>
            <consortium name="The Broad Institute Genome Sequencing Center for Infectious Disease"/>
            <person name="Wu L."/>
            <person name="Ma J."/>
        </authorList>
    </citation>
    <scope>NUCLEOTIDE SEQUENCE [LARGE SCALE GENOMIC DNA]</scope>
    <source>
        <strain evidence="3 4">CGMCC 1.10593</strain>
    </source>
</reference>
<dbReference type="InterPro" id="IPR055973">
    <property type="entry name" value="DUF7551"/>
</dbReference>
<evidence type="ECO:0000259" key="2">
    <source>
        <dbReference type="Pfam" id="PF24422"/>
    </source>
</evidence>
<gene>
    <name evidence="3" type="ORF">ACFSBW_18195</name>
</gene>
<keyword evidence="4" id="KW-1185">Reference proteome</keyword>
<dbReference type="Pfam" id="PF24422">
    <property type="entry name" value="DUF7552"/>
    <property type="match status" value="1"/>
</dbReference>
<evidence type="ECO:0000313" key="4">
    <source>
        <dbReference type="Proteomes" id="UP001597052"/>
    </source>
</evidence>
<dbReference type="RefSeq" id="WP_256397726.1">
    <property type="nucleotide sequence ID" value="NZ_JANHDJ010000011.1"/>
</dbReference>
<feature type="domain" description="DUF7551" evidence="1">
    <location>
        <begin position="100"/>
        <end position="281"/>
    </location>
</feature>
<dbReference type="InterPro" id="IPR055974">
    <property type="entry name" value="DUF7552"/>
</dbReference>
<dbReference type="Proteomes" id="UP001597052">
    <property type="component" value="Unassembled WGS sequence"/>
</dbReference>
<comment type="caution">
    <text evidence="3">The sequence shown here is derived from an EMBL/GenBank/DDBJ whole genome shotgun (WGS) entry which is preliminary data.</text>
</comment>
<protein>
    <submittedName>
        <fullName evidence="3">Uncharacterized protein</fullName>
    </submittedName>
</protein>
<accession>A0ABD6DF59</accession>
<feature type="domain" description="DUF7552" evidence="2">
    <location>
        <begin position="5"/>
        <end position="79"/>
    </location>
</feature>
<organism evidence="3 4">
    <name type="scientific">Halohasta litorea</name>
    <dbReference type="NCBI Taxonomy" id="869891"/>
    <lineage>
        <taxon>Archaea</taxon>
        <taxon>Methanobacteriati</taxon>
        <taxon>Methanobacteriota</taxon>
        <taxon>Stenosarchaea group</taxon>
        <taxon>Halobacteria</taxon>
        <taxon>Halobacteriales</taxon>
        <taxon>Haloferacaceae</taxon>
        <taxon>Halohasta</taxon>
    </lineage>
</organism>
<proteinExistence type="predicted"/>